<sequence>MRTRTRCTLATVLGVLLWGEWVNWRASRTGVGDGGTGSEAVVVLGYRNAGSRANAMNRWRVRAGLRSIDSAAPSSRLVLCGGACAGPMSEAALMARYARQARGYAGALVLEEQSRSTWENIAFAIPFLRDVERIKIVSLPTHAATARRYLTEQSPELAAKVVRADDYRFGEWLPLKPVFALYGLAKELRARALAARLAHSASVRLGNFRASASESVL</sequence>
<accession>A0ABV8VAV4</accession>
<dbReference type="Proteomes" id="UP001595844">
    <property type="component" value="Unassembled WGS sequence"/>
</dbReference>
<dbReference type="PANTHER" id="PTHR30336:SF4">
    <property type="entry name" value="ENVELOPE BIOGENESIS FACTOR ELYC"/>
    <property type="match status" value="1"/>
</dbReference>
<dbReference type="Pfam" id="PF02698">
    <property type="entry name" value="DUF218"/>
    <property type="match status" value="1"/>
</dbReference>
<gene>
    <name evidence="2" type="ORF">ACFO5K_01605</name>
</gene>
<dbReference type="CDD" id="cd06259">
    <property type="entry name" value="YdcF-like"/>
    <property type="match status" value="1"/>
</dbReference>
<organism evidence="2 3">
    <name type="scientific">Nocardia halotolerans</name>
    <dbReference type="NCBI Taxonomy" id="1755878"/>
    <lineage>
        <taxon>Bacteria</taxon>
        <taxon>Bacillati</taxon>
        <taxon>Actinomycetota</taxon>
        <taxon>Actinomycetes</taxon>
        <taxon>Mycobacteriales</taxon>
        <taxon>Nocardiaceae</taxon>
        <taxon>Nocardia</taxon>
    </lineage>
</organism>
<reference evidence="3" key="1">
    <citation type="journal article" date="2019" name="Int. J. Syst. Evol. Microbiol.">
        <title>The Global Catalogue of Microorganisms (GCM) 10K type strain sequencing project: providing services to taxonomists for standard genome sequencing and annotation.</title>
        <authorList>
            <consortium name="The Broad Institute Genomics Platform"/>
            <consortium name="The Broad Institute Genome Sequencing Center for Infectious Disease"/>
            <person name="Wu L."/>
            <person name="Ma J."/>
        </authorList>
    </citation>
    <scope>NUCLEOTIDE SEQUENCE [LARGE SCALE GENOMIC DNA]</scope>
    <source>
        <strain evidence="3">IBRC-M 10490</strain>
    </source>
</reference>
<dbReference type="PANTHER" id="PTHR30336">
    <property type="entry name" value="INNER MEMBRANE PROTEIN, PROBABLE PERMEASE"/>
    <property type="match status" value="1"/>
</dbReference>
<protein>
    <submittedName>
        <fullName evidence="2">YdcF family protein</fullName>
    </submittedName>
</protein>
<dbReference type="InterPro" id="IPR014729">
    <property type="entry name" value="Rossmann-like_a/b/a_fold"/>
</dbReference>
<dbReference type="InterPro" id="IPR051599">
    <property type="entry name" value="Cell_Envelope_Assoc"/>
</dbReference>
<dbReference type="RefSeq" id="WP_378555304.1">
    <property type="nucleotide sequence ID" value="NZ_JBHSDL010000002.1"/>
</dbReference>
<dbReference type="Gene3D" id="3.40.50.620">
    <property type="entry name" value="HUPs"/>
    <property type="match status" value="1"/>
</dbReference>
<evidence type="ECO:0000313" key="3">
    <source>
        <dbReference type="Proteomes" id="UP001595844"/>
    </source>
</evidence>
<dbReference type="EMBL" id="JBHSDL010000002">
    <property type="protein sequence ID" value="MFC4372781.1"/>
    <property type="molecule type" value="Genomic_DNA"/>
</dbReference>
<evidence type="ECO:0000313" key="2">
    <source>
        <dbReference type="EMBL" id="MFC4372781.1"/>
    </source>
</evidence>
<feature type="domain" description="DUF218" evidence="1">
    <location>
        <begin position="39"/>
        <end position="174"/>
    </location>
</feature>
<evidence type="ECO:0000259" key="1">
    <source>
        <dbReference type="Pfam" id="PF02698"/>
    </source>
</evidence>
<proteinExistence type="predicted"/>
<name>A0ABV8VAV4_9NOCA</name>
<comment type="caution">
    <text evidence="2">The sequence shown here is derived from an EMBL/GenBank/DDBJ whole genome shotgun (WGS) entry which is preliminary data.</text>
</comment>
<keyword evidence="3" id="KW-1185">Reference proteome</keyword>
<dbReference type="InterPro" id="IPR003848">
    <property type="entry name" value="DUF218"/>
</dbReference>